<keyword evidence="2" id="KW-1185">Reference proteome</keyword>
<name>A0AA88WXS8_9ASTE</name>
<dbReference type="PANTHER" id="PTHR12507">
    <property type="entry name" value="REDUCED GROWTH PHENOTYPE 1 RGP1, YEAST -RELATED"/>
    <property type="match status" value="1"/>
</dbReference>
<reference evidence="1" key="1">
    <citation type="submission" date="2022-12" db="EMBL/GenBank/DDBJ databases">
        <title>Draft genome assemblies for two species of Escallonia (Escalloniales).</title>
        <authorList>
            <person name="Chanderbali A."/>
            <person name="Dervinis C."/>
            <person name="Anghel I."/>
            <person name="Soltis D."/>
            <person name="Soltis P."/>
            <person name="Zapata F."/>
        </authorList>
    </citation>
    <scope>NUCLEOTIDE SEQUENCE</scope>
    <source>
        <strain evidence="1">UCBG64.0493</strain>
        <tissue evidence="1">Leaf</tissue>
    </source>
</reference>
<evidence type="ECO:0000313" key="1">
    <source>
        <dbReference type="EMBL" id="KAK3035996.1"/>
    </source>
</evidence>
<dbReference type="EMBL" id="JAVXUP010000160">
    <property type="protein sequence ID" value="KAK3035996.1"/>
    <property type="molecule type" value="Genomic_DNA"/>
</dbReference>
<dbReference type="Proteomes" id="UP001188597">
    <property type="component" value="Unassembled WGS sequence"/>
</dbReference>
<gene>
    <name evidence="1" type="ORF">RJ639_031169</name>
</gene>
<dbReference type="InterPro" id="IPR014848">
    <property type="entry name" value="Rgp1"/>
</dbReference>
<dbReference type="Pfam" id="PF08737">
    <property type="entry name" value="Rgp1"/>
    <property type="match status" value="1"/>
</dbReference>
<protein>
    <recommendedName>
        <fullName evidence="3">Reduced growth phenotype protein 1</fullName>
    </recommendedName>
</protein>
<evidence type="ECO:0000313" key="2">
    <source>
        <dbReference type="Proteomes" id="UP001188597"/>
    </source>
</evidence>
<accession>A0AA88WXS8</accession>
<dbReference type="AlphaFoldDB" id="A0AA88WXS8"/>
<sequence length="388" mass="43729">MVWIRYDEEKLKMETLRGQYLILENGQSQGELVQDLAELVPKVLVMWWDGNTVSGIVPATPILLDAYWKEMDGDSDWARANETYDGVEDGYESSRDEVSSVSSYNPTKDRIHKAFGSSLSLQSSIARSSSKDVPYLEDRTSISSYMAIPRLSVAEVLYDSTGDVSSPQKSSAILSPSQQLERAKSLSAEDESRIPSVPETVVPVASEGFIRGRSYNIRLDDQVLLRFSPKNSDSTYYFSDMIGGTLTFFHEEGARRCLEISITLEMSETISRRSVHPSRRHSPTITKVQSDHHEVVADLVQTSFLFSIPMDGPMSFSTRNVAVQWALRFEFLTTPKNMDWTRFEHPLLIEGRDKCEWVLPITVHAPPLGASAARNEKAFSLEPLWVRT</sequence>
<evidence type="ECO:0008006" key="3">
    <source>
        <dbReference type="Google" id="ProtNLM"/>
    </source>
</evidence>
<comment type="caution">
    <text evidence="1">The sequence shown here is derived from an EMBL/GenBank/DDBJ whole genome shotgun (WGS) entry which is preliminary data.</text>
</comment>
<organism evidence="1 2">
    <name type="scientific">Escallonia herrerae</name>
    <dbReference type="NCBI Taxonomy" id="1293975"/>
    <lineage>
        <taxon>Eukaryota</taxon>
        <taxon>Viridiplantae</taxon>
        <taxon>Streptophyta</taxon>
        <taxon>Embryophyta</taxon>
        <taxon>Tracheophyta</taxon>
        <taxon>Spermatophyta</taxon>
        <taxon>Magnoliopsida</taxon>
        <taxon>eudicotyledons</taxon>
        <taxon>Gunneridae</taxon>
        <taxon>Pentapetalae</taxon>
        <taxon>asterids</taxon>
        <taxon>campanulids</taxon>
        <taxon>Escalloniales</taxon>
        <taxon>Escalloniaceae</taxon>
        <taxon>Escallonia</taxon>
    </lineage>
</organism>
<proteinExistence type="predicted"/>